<keyword evidence="12" id="KW-1185">Reference proteome</keyword>
<dbReference type="RefSeq" id="WP_146299312.1">
    <property type="nucleotide sequence ID" value="NZ_CP042301.2"/>
</dbReference>
<evidence type="ECO:0000313" key="12">
    <source>
        <dbReference type="Proteomes" id="UP000321389"/>
    </source>
</evidence>
<evidence type="ECO:0000256" key="1">
    <source>
        <dbReference type="ARBA" id="ARBA00022553"/>
    </source>
</evidence>
<dbReference type="Pfam" id="PF02954">
    <property type="entry name" value="HTH_8"/>
    <property type="match status" value="1"/>
</dbReference>
<name>A0A5B8KYQ2_9HYPH</name>
<dbReference type="GO" id="GO:0043565">
    <property type="term" value="F:sequence-specific DNA binding"/>
    <property type="evidence" value="ECO:0007669"/>
    <property type="project" value="InterPro"/>
</dbReference>
<dbReference type="CDD" id="cd00009">
    <property type="entry name" value="AAA"/>
    <property type="match status" value="1"/>
</dbReference>
<feature type="domain" description="Response regulatory" evidence="10">
    <location>
        <begin position="5"/>
        <end position="119"/>
    </location>
</feature>
<dbReference type="InterPro" id="IPR001789">
    <property type="entry name" value="Sig_transdc_resp-reg_receiver"/>
</dbReference>
<proteinExistence type="predicted"/>
<keyword evidence="4" id="KW-0902">Two-component regulatory system</keyword>
<keyword evidence="2" id="KW-0547">Nucleotide-binding</keyword>
<evidence type="ECO:0000256" key="7">
    <source>
        <dbReference type="ARBA" id="ARBA00023163"/>
    </source>
</evidence>
<keyword evidence="1 8" id="KW-0597">Phosphoprotein</keyword>
<keyword evidence="3" id="KW-0067">ATP-binding</keyword>
<dbReference type="Pfam" id="PF00158">
    <property type="entry name" value="Sigma54_activat"/>
    <property type="match status" value="1"/>
</dbReference>
<dbReference type="InterPro" id="IPR002078">
    <property type="entry name" value="Sigma_54_int"/>
</dbReference>
<evidence type="ECO:0000256" key="2">
    <source>
        <dbReference type="ARBA" id="ARBA00022741"/>
    </source>
</evidence>
<dbReference type="Pfam" id="PF00072">
    <property type="entry name" value="Response_reg"/>
    <property type="match status" value="1"/>
</dbReference>
<evidence type="ECO:0000256" key="4">
    <source>
        <dbReference type="ARBA" id="ARBA00023012"/>
    </source>
</evidence>
<dbReference type="GO" id="GO:0006355">
    <property type="term" value="P:regulation of DNA-templated transcription"/>
    <property type="evidence" value="ECO:0007669"/>
    <property type="project" value="InterPro"/>
</dbReference>
<dbReference type="PRINTS" id="PR01590">
    <property type="entry name" value="HTHFIS"/>
</dbReference>
<dbReference type="SMART" id="SM00448">
    <property type="entry name" value="REC"/>
    <property type="match status" value="1"/>
</dbReference>
<keyword evidence="5" id="KW-0805">Transcription regulation</keyword>
<dbReference type="Gene3D" id="3.40.50.2300">
    <property type="match status" value="1"/>
</dbReference>
<dbReference type="GO" id="GO:0000160">
    <property type="term" value="P:phosphorelay signal transduction system"/>
    <property type="evidence" value="ECO:0007669"/>
    <property type="project" value="UniProtKB-KW"/>
</dbReference>
<dbReference type="SUPFAM" id="SSF46689">
    <property type="entry name" value="Homeodomain-like"/>
    <property type="match status" value="1"/>
</dbReference>
<dbReference type="Gene3D" id="3.40.50.300">
    <property type="entry name" value="P-loop containing nucleotide triphosphate hydrolases"/>
    <property type="match status" value="1"/>
</dbReference>
<protein>
    <submittedName>
        <fullName evidence="11">Sigma-54-dependent Fis family transcriptional regulator</fullName>
    </submittedName>
</protein>
<dbReference type="InterPro" id="IPR002197">
    <property type="entry name" value="HTH_Fis"/>
</dbReference>
<dbReference type="InterPro" id="IPR003593">
    <property type="entry name" value="AAA+_ATPase"/>
</dbReference>
<dbReference type="GO" id="GO:0005524">
    <property type="term" value="F:ATP binding"/>
    <property type="evidence" value="ECO:0007669"/>
    <property type="project" value="UniProtKB-KW"/>
</dbReference>
<dbReference type="InterPro" id="IPR011006">
    <property type="entry name" value="CheY-like_superfamily"/>
</dbReference>
<dbReference type="SMART" id="SM00382">
    <property type="entry name" value="AAA"/>
    <property type="match status" value="1"/>
</dbReference>
<evidence type="ECO:0000256" key="6">
    <source>
        <dbReference type="ARBA" id="ARBA00023159"/>
    </source>
</evidence>
<dbReference type="Gene3D" id="1.10.8.60">
    <property type="match status" value="1"/>
</dbReference>
<sequence>MSRGTVLFVDDEKELRESAREWLAVVGFSASAAANGEEALARLGESPVDVLVTDVRMPGMDGLELLAAASIRDPLMPVVLLTGHGDVALSVEAMRRGAHDFLEKPYDADHLVAVLDRAVRERRRSRELERLRGAAGGDMESRLVGTAPAMAALRERIRQLADVDVDVLIVGETGAGKEVVARALHDFGKRRERPFVALNCAAIPESVFESEIFGHERGAFTGAVQKRVGRIEFARGGTVLLDEIESMPLALQAKLLRVIQERVVEPVGSNRQTPVDVRFLAATKVDLKAESEAGRFRSDLYYRLATVALTIPALGERPGDVALLFRHFCAGAAERHGVALPPTPPALLDALGARRWQGNVRELKAAAERHVLGLPAVAEFEMRGDAPERGGGTLPERVAAFEAELIRQALDGHDGNAQAASQALGIPRRTLSEKMARYGLRRGDLDATG</sequence>
<dbReference type="FunFam" id="3.40.50.2300:FF:000018">
    <property type="entry name" value="DNA-binding transcriptional regulator NtrC"/>
    <property type="match status" value="1"/>
</dbReference>
<evidence type="ECO:0000259" key="9">
    <source>
        <dbReference type="PROSITE" id="PS50045"/>
    </source>
</evidence>
<dbReference type="Gene3D" id="1.10.10.60">
    <property type="entry name" value="Homeodomain-like"/>
    <property type="match status" value="1"/>
</dbReference>
<dbReference type="OrthoDB" id="9804019at2"/>
<dbReference type="FunFam" id="3.40.50.300:FF:000006">
    <property type="entry name" value="DNA-binding transcriptional regulator NtrC"/>
    <property type="match status" value="1"/>
</dbReference>
<evidence type="ECO:0000313" key="11">
    <source>
        <dbReference type="EMBL" id="QDZ00666.1"/>
    </source>
</evidence>
<dbReference type="Pfam" id="PF25601">
    <property type="entry name" value="AAA_lid_14"/>
    <property type="match status" value="1"/>
</dbReference>
<feature type="domain" description="Sigma-54 factor interaction" evidence="9">
    <location>
        <begin position="143"/>
        <end position="372"/>
    </location>
</feature>
<dbReference type="PROSITE" id="PS50045">
    <property type="entry name" value="SIGMA54_INTERACT_4"/>
    <property type="match status" value="1"/>
</dbReference>
<evidence type="ECO:0000259" key="10">
    <source>
        <dbReference type="PROSITE" id="PS50110"/>
    </source>
</evidence>
<evidence type="ECO:0000256" key="5">
    <source>
        <dbReference type="ARBA" id="ARBA00023015"/>
    </source>
</evidence>
<dbReference type="EMBL" id="CP042301">
    <property type="protein sequence ID" value="QDZ00666.1"/>
    <property type="molecule type" value="Genomic_DNA"/>
</dbReference>
<evidence type="ECO:0000256" key="8">
    <source>
        <dbReference type="PROSITE-ProRule" id="PRU00169"/>
    </source>
</evidence>
<dbReference type="SUPFAM" id="SSF52172">
    <property type="entry name" value="CheY-like"/>
    <property type="match status" value="1"/>
</dbReference>
<dbReference type="PANTHER" id="PTHR32071:SF57">
    <property type="entry name" value="C4-DICARBOXYLATE TRANSPORT TRANSCRIPTIONAL REGULATORY PROTEIN DCTD"/>
    <property type="match status" value="1"/>
</dbReference>
<gene>
    <name evidence="11" type="ORF">FQ775_09885</name>
</gene>
<dbReference type="SUPFAM" id="SSF52540">
    <property type="entry name" value="P-loop containing nucleoside triphosphate hydrolases"/>
    <property type="match status" value="1"/>
</dbReference>
<dbReference type="InterPro" id="IPR058031">
    <property type="entry name" value="AAA_lid_NorR"/>
</dbReference>
<dbReference type="PROSITE" id="PS50110">
    <property type="entry name" value="RESPONSE_REGULATORY"/>
    <property type="match status" value="1"/>
</dbReference>
<dbReference type="Proteomes" id="UP000321389">
    <property type="component" value="Chromosome"/>
</dbReference>
<dbReference type="PANTHER" id="PTHR32071">
    <property type="entry name" value="TRANSCRIPTIONAL REGULATORY PROTEIN"/>
    <property type="match status" value="1"/>
</dbReference>
<dbReference type="InterPro" id="IPR027417">
    <property type="entry name" value="P-loop_NTPase"/>
</dbReference>
<keyword evidence="7" id="KW-0804">Transcription</keyword>
<dbReference type="InterPro" id="IPR009057">
    <property type="entry name" value="Homeodomain-like_sf"/>
</dbReference>
<accession>A0A5B8KYQ2</accession>
<reference evidence="11" key="1">
    <citation type="submission" date="2020-04" db="EMBL/GenBank/DDBJ databases">
        <title>Nitratireductor sp. nov. isolated from mangrove soil.</title>
        <authorList>
            <person name="Ye Y."/>
        </authorList>
    </citation>
    <scope>NUCLEOTIDE SEQUENCE</scope>
    <source>
        <strain evidence="11">SY7</strain>
    </source>
</reference>
<evidence type="ECO:0000256" key="3">
    <source>
        <dbReference type="ARBA" id="ARBA00022840"/>
    </source>
</evidence>
<dbReference type="InterPro" id="IPR025662">
    <property type="entry name" value="Sigma_54_int_dom_ATP-bd_1"/>
</dbReference>
<dbReference type="KEGG" id="niy:FQ775_09885"/>
<keyword evidence="6" id="KW-0010">Activator</keyword>
<dbReference type="AlphaFoldDB" id="A0A5B8KYQ2"/>
<feature type="modified residue" description="4-aspartylphosphate" evidence="8">
    <location>
        <position position="54"/>
    </location>
</feature>
<dbReference type="PROSITE" id="PS00675">
    <property type="entry name" value="SIGMA54_INTERACT_1"/>
    <property type="match status" value="1"/>
</dbReference>
<organism evidence="11 12">
    <name type="scientific">Nitratireductor mangrovi</name>
    <dbReference type="NCBI Taxonomy" id="2599600"/>
    <lineage>
        <taxon>Bacteria</taxon>
        <taxon>Pseudomonadati</taxon>
        <taxon>Pseudomonadota</taxon>
        <taxon>Alphaproteobacteria</taxon>
        <taxon>Hyphomicrobiales</taxon>
        <taxon>Phyllobacteriaceae</taxon>
        <taxon>Nitratireductor</taxon>
    </lineage>
</organism>